<evidence type="ECO:0000256" key="1">
    <source>
        <dbReference type="ARBA" id="ARBA00022468"/>
    </source>
</evidence>
<feature type="compositionally biased region" description="Acidic residues" evidence="4">
    <location>
        <begin position="281"/>
        <end position="326"/>
    </location>
</feature>
<evidence type="ECO:0000256" key="2">
    <source>
        <dbReference type="ARBA" id="ARBA00022614"/>
    </source>
</evidence>
<dbReference type="GeneTree" id="ENSGT00440000039203"/>
<evidence type="ECO:0000313" key="6">
    <source>
        <dbReference type="Ensembl" id="ENSEBUP00000020519.1"/>
    </source>
</evidence>
<dbReference type="SUPFAM" id="SSF69099">
    <property type="entry name" value="Ran-GTPase activating protein 1 (RanGAP1), C-terminal domain"/>
    <property type="match status" value="1"/>
</dbReference>
<proteinExistence type="predicted"/>
<dbReference type="Proteomes" id="UP000694388">
    <property type="component" value="Unplaced"/>
</dbReference>
<dbReference type="Gene3D" id="1.25.40.200">
    <property type="entry name" value="Ran-GTPase activating protein 1, C-terminal domain"/>
    <property type="match status" value="1"/>
</dbReference>
<dbReference type="Pfam" id="PF07834">
    <property type="entry name" value="RanGAP1_C"/>
    <property type="match status" value="1"/>
</dbReference>
<dbReference type="PANTHER" id="PTHR24113:SF12">
    <property type="entry name" value="RAN GTPASE-ACTIVATING PROTEIN 1"/>
    <property type="match status" value="1"/>
</dbReference>
<dbReference type="Ensembl" id="ENSEBUT00000021095.1">
    <property type="protein sequence ID" value="ENSEBUP00000020519.1"/>
    <property type="gene ID" value="ENSEBUG00000012710.1"/>
</dbReference>
<dbReference type="GO" id="GO:0031267">
    <property type="term" value="F:small GTPase binding"/>
    <property type="evidence" value="ECO:0007669"/>
    <property type="project" value="TreeGrafter"/>
</dbReference>
<feature type="compositionally biased region" description="Basic and acidic residues" evidence="4">
    <location>
        <begin position="327"/>
        <end position="349"/>
    </location>
</feature>
<dbReference type="GO" id="GO:0006913">
    <property type="term" value="P:nucleocytoplasmic transport"/>
    <property type="evidence" value="ECO:0007669"/>
    <property type="project" value="TreeGrafter"/>
</dbReference>
<dbReference type="Gene3D" id="3.80.10.10">
    <property type="entry name" value="Ribonuclease Inhibitor"/>
    <property type="match status" value="1"/>
</dbReference>
<dbReference type="CDD" id="cd00116">
    <property type="entry name" value="LRR_RI"/>
    <property type="match status" value="1"/>
</dbReference>
<evidence type="ECO:0000256" key="4">
    <source>
        <dbReference type="SAM" id="MobiDB-lite"/>
    </source>
</evidence>
<protein>
    <submittedName>
        <fullName evidence="6">RAN GTPase activating protein 1a</fullName>
    </submittedName>
</protein>
<keyword evidence="3" id="KW-0677">Repeat</keyword>
<keyword evidence="2" id="KW-0433">Leucine-rich repeat</keyword>
<keyword evidence="1" id="KW-0343">GTPase activation</keyword>
<dbReference type="InterPro" id="IPR027038">
    <property type="entry name" value="RanGap"/>
</dbReference>
<dbReference type="SUPFAM" id="SSF52047">
    <property type="entry name" value="RNI-like"/>
    <property type="match status" value="1"/>
</dbReference>
<dbReference type="PANTHER" id="PTHR24113">
    <property type="entry name" value="RAN GTPASE-ACTIVATING PROTEIN 1"/>
    <property type="match status" value="1"/>
</dbReference>
<feature type="region of interest" description="Disordered" evidence="4">
    <location>
        <begin position="278"/>
        <end position="350"/>
    </location>
</feature>
<dbReference type="InterPro" id="IPR032675">
    <property type="entry name" value="LRR_dom_sf"/>
</dbReference>
<reference evidence="6" key="1">
    <citation type="submission" date="2025-08" db="UniProtKB">
        <authorList>
            <consortium name="Ensembl"/>
        </authorList>
    </citation>
    <scope>IDENTIFICATION</scope>
</reference>
<dbReference type="GO" id="GO:0048471">
    <property type="term" value="C:perinuclear region of cytoplasm"/>
    <property type="evidence" value="ECO:0007669"/>
    <property type="project" value="TreeGrafter"/>
</dbReference>
<evidence type="ECO:0000259" key="5">
    <source>
        <dbReference type="Pfam" id="PF07834"/>
    </source>
</evidence>
<dbReference type="GO" id="GO:0005096">
    <property type="term" value="F:GTPase activator activity"/>
    <property type="evidence" value="ECO:0007669"/>
    <property type="project" value="UniProtKB-KW"/>
</dbReference>
<dbReference type="Pfam" id="PF13516">
    <property type="entry name" value="LRR_6"/>
    <property type="match status" value="2"/>
</dbReference>
<dbReference type="InterPro" id="IPR036720">
    <property type="entry name" value="RanGAP1_C_sf"/>
</dbReference>
<dbReference type="AlphaFoldDB" id="A0A8C4QWC1"/>
<dbReference type="InterPro" id="IPR009109">
    <property type="entry name" value="Ran_GTPase_activating_1_C"/>
</dbReference>
<dbReference type="GO" id="GO:0005829">
    <property type="term" value="C:cytosol"/>
    <property type="evidence" value="ECO:0007669"/>
    <property type="project" value="TreeGrafter"/>
</dbReference>
<dbReference type="InterPro" id="IPR001611">
    <property type="entry name" value="Leu-rich_rpt"/>
</dbReference>
<dbReference type="GO" id="GO:0007165">
    <property type="term" value="P:signal transduction"/>
    <property type="evidence" value="ECO:0007669"/>
    <property type="project" value="InterPro"/>
</dbReference>
<evidence type="ECO:0000313" key="7">
    <source>
        <dbReference type="Proteomes" id="UP000694388"/>
    </source>
</evidence>
<name>A0A8C4QWC1_EPTBU</name>
<evidence type="ECO:0000256" key="3">
    <source>
        <dbReference type="ARBA" id="ARBA00022737"/>
    </source>
</evidence>
<keyword evidence="7" id="KW-1185">Reference proteome</keyword>
<sequence>MFQQAQWSDMFTGRLRSEIPLALESLGHAVLTAGAMLTELDLSDNAFGPDGVRAFRFLLCSTACRSLMTLRLNNCGLGIGGGKILAEALLECQREAKAANQPMVLRVFVAGRNRLENDGATALAEAFKMIGTLEEVHMPQNGINHAGIAALAKAFSRNPALRTINLNDNSFTKRGALSMAEALKDLQDVNVINFGDCLVRSAGAFAFAKTLTEGLPKIKEINLSYGEINHIAAMAVVRAVEKTDSLEKLDLNGNCLGMEGCKMVRGALQVKNKLEVLASLSDDEGTDDDDDDYEEEDEQEEEEEDDEDYEDAEDDDEEDVEEDYDEDKERADNGTDSCKVPEETEREPVKTVVVTTPRVPAVDSFLKFPSPEKLVALGSEACNLIPHSLGDDVGNASQVADTFLRITSVYNLAENVSCAVFKTTDSLLTKAFQHTEFQQDLFVSHLLVHLGLLKSETSVRPMSSLEGPLLVLAHVASQPYFPHSLQPILTAFLAKPNQRLEKHKDACHKLMQALQKP</sequence>
<accession>A0A8C4QWC1</accession>
<dbReference type="GO" id="GO:0005634">
    <property type="term" value="C:nucleus"/>
    <property type="evidence" value="ECO:0007669"/>
    <property type="project" value="TreeGrafter"/>
</dbReference>
<organism evidence="6 7">
    <name type="scientific">Eptatretus burgeri</name>
    <name type="common">Inshore hagfish</name>
    <dbReference type="NCBI Taxonomy" id="7764"/>
    <lineage>
        <taxon>Eukaryota</taxon>
        <taxon>Metazoa</taxon>
        <taxon>Chordata</taxon>
        <taxon>Craniata</taxon>
        <taxon>Vertebrata</taxon>
        <taxon>Cyclostomata</taxon>
        <taxon>Myxini</taxon>
        <taxon>Myxiniformes</taxon>
        <taxon>Myxinidae</taxon>
        <taxon>Eptatretinae</taxon>
        <taxon>Eptatretus</taxon>
    </lineage>
</organism>
<reference evidence="6" key="2">
    <citation type="submission" date="2025-09" db="UniProtKB">
        <authorList>
            <consortium name="Ensembl"/>
        </authorList>
    </citation>
    <scope>IDENTIFICATION</scope>
</reference>
<dbReference type="SMART" id="SM00368">
    <property type="entry name" value="LRR_RI"/>
    <property type="match status" value="6"/>
</dbReference>
<feature type="domain" description="Ran-GTPase activating protein 1 C-terminal" evidence="5">
    <location>
        <begin position="343"/>
        <end position="515"/>
    </location>
</feature>